<dbReference type="Pfam" id="PF02475">
    <property type="entry name" value="TRM5-TYW2_MTfase"/>
    <property type="match status" value="1"/>
</dbReference>
<dbReference type="GO" id="GO:0008175">
    <property type="term" value="F:tRNA methyltransferase activity"/>
    <property type="evidence" value="ECO:0007669"/>
    <property type="project" value="TreeGrafter"/>
</dbReference>
<dbReference type="Proteomes" id="UP000799438">
    <property type="component" value="Unassembled WGS sequence"/>
</dbReference>
<dbReference type="Gene3D" id="3.40.50.150">
    <property type="entry name" value="Vaccinia Virus protein VP39"/>
    <property type="match status" value="1"/>
</dbReference>
<comment type="catalytic activity">
    <reaction evidence="6">
        <text>4-demethylwyosine(37) in tRNA(Phe) + S-adenosyl-L-methionine = 4-demethyl-7-[(3S)-3-amino-3-carboxypropyl]wyosine(37) in tRNA(Phe) + S-methyl-5'-thioadenosine + H(+)</text>
        <dbReference type="Rhea" id="RHEA:36355"/>
        <dbReference type="Rhea" id="RHEA-COMP:10164"/>
        <dbReference type="Rhea" id="RHEA-COMP:10378"/>
        <dbReference type="ChEBI" id="CHEBI:15378"/>
        <dbReference type="ChEBI" id="CHEBI:17509"/>
        <dbReference type="ChEBI" id="CHEBI:59789"/>
        <dbReference type="ChEBI" id="CHEBI:64315"/>
        <dbReference type="ChEBI" id="CHEBI:73550"/>
        <dbReference type="EC" id="2.5.1.114"/>
    </reaction>
</comment>
<dbReference type="PANTHER" id="PTHR23245:SF25">
    <property type="entry name" value="TRNA WYBUTOSINE-SYNTHESIZING PROTEIN 2 HOMOLOG"/>
    <property type="match status" value="1"/>
</dbReference>
<gene>
    <name evidence="9" type="ORF">K452DRAFT_350275</name>
</gene>
<keyword evidence="5" id="KW-0819">tRNA processing</keyword>
<evidence type="ECO:0000256" key="4">
    <source>
        <dbReference type="ARBA" id="ARBA00022691"/>
    </source>
</evidence>
<keyword evidence="10" id="KW-1185">Reference proteome</keyword>
<reference evidence="9" key="1">
    <citation type="journal article" date="2020" name="Stud. Mycol.">
        <title>101 Dothideomycetes genomes: a test case for predicting lifestyles and emergence of pathogens.</title>
        <authorList>
            <person name="Haridas S."/>
            <person name="Albert R."/>
            <person name="Binder M."/>
            <person name="Bloem J."/>
            <person name="Labutti K."/>
            <person name="Salamov A."/>
            <person name="Andreopoulos B."/>
            <person name="Baker S."/>
            <person name="Barry K."/>
            <person name="Bills G."/>
            <person name="Bluhm B."/>
            <person name="Cannon C."/>
            <person name="Castanera R."/>
            <person name="Culley D."/>
            <person name="Daum C."/>
            <person name="Ezra D."/>
            <person name="Gonzalez J."/>
            <person name="Henrissat B."/>
            <person name="Kuo A."/>
            <person name="Liang C."/>
            <person name="Lipzen A."/>
            <person name="Lutzoni F."/>
            <person name="Magnuson J."/>
            <person name="Mondo S."/>
            <person name="Nolan M."/>
            <person name="Ohm R."/>
            <person name="Pangilinan J."/>
            <person name="Park H.-J."/>
            <person name="Ramirez L."/>
            <person name="Alfaro M."/>
            <person name="Sun H."/>
            <person name="Tritt A."/>
            <person name="Yoshinaga Y."/>
            <person name="Zwiers L.-H."/>
            <person name="Turgeon B."/>
            <person name="Goodwin S."/>
            <person name="Spatafora J."/>
            <person name="Crous P."/>
            <person name="Grigoriev I."/>
        </authorList>
    </citation>
    <scope>NUCLEOTIDE SEQUENCE</scope>
    <source>
        <strain evidence="9">CBS 121167</strain>
    </source>
</reference>
<feature type="region of interest" description="Disordered" evidence="7">
    <location>
        <begin position="56"/>
        <end position="75"/>
    </location>
</feature>
<dbReference type="EMBL" id="ML995481">
    <property type="protein sequence ID" value="KAF2143910.1"/>
    <property type="molecule type" value="Genomic_DNA"/>
</dbReference>
<dbReference type="InterPro" id="IPR029063">
    <property type="entry name" value="SAM-dependent_MTases_sf"/>
</dbReference>
<dbReference type="GO" id="GO:0102522">
    <property type="term" value="F:tRNA 4-demethylwyosine alpha-amino-alpha-carboxypropyltransferase activity"/>
    <property type="evidence" value="ECO:0007669"/>
    <property type="project" value="UniProtKB-EC"/>
</dbReference>
<name>A0A6A6BIE2_9PEZI</name>
<dbReference type="OrthoDB" id="2387925at2759"/>
<evidence type="ECO:0000256" key="6">
    <source>
        <dbReference type="ARBA" id="ARBA00049400"/>
    </source>
</evidence>
<dbReference type="GO" id="GO:0031591">
    <property type="term" value="P:wybutosine biosynthetic process"/>
    <property type="evidence" value="ECO:0007669"/>
    <property type="project" value="InterPro"/>
</dbReference>
<keyword evidence="4" id="KW-0949">S-adenosyl-L-methionine</keyword>
<evidence type="ECO:0000313" key="9">
    <source>
        <dbReference type="EMBL" id="KAF2143910.1"/>
    </source>
</evidence>
<evidence type="ECO:0000256" key="3">
    <source>
        <dbReference type="ARBA" id="ARBA00022679"/>
    </source>
</evidence>
<evidence type="ECO:0000256" key="7">
    <source>
        <dbReference type="SAM" id="MobiDB-lite"/>
    </source>
</evidence>
<dbReference type="InterPro" id="IPR056743">
    <property type="entry name" value="TRM5-TYW2-like_MTfase"/>
</dbReference>
<dbReference type="GO" id="GO:0008757">
    <property type="term" value="F:S-adenosylmethionine-dependent methyltransferase activity"/>
    <property type="evidence" value="ECO:0007669"/>
    <property type="project" value="InterPro"/>
</dbReference>
<organism evidence="9 10">
    <name type="scientific">Aplosporella prunicola CBS 121167</name>
    <dbReference type="NCBI Taxonomy" id="1176127"/>
    <lineage>
        <taxon>Eukaryota</taxon>
        <taxon>Fungi</taxon>
        <taxon>Dikarya</taxon>
        <taxon>Ascomycota</taxon>
        <taxon>Pezizomycotina</taxon>
        <taxon>Dothideomycetes</taxon>
        <taxon>Dothideomycetes incertae sedis</taxon>
        <taxon>Botryosphaeriales</taxon>
        <taxon>Aplosporellaceae</taxon>
        <taxon>Aplosporella</taxon>
    </lineage>
</organism>
<feature type="compositionally biased region" description="Low complexity" evidence="7">
    <location>
        <begin position="66"/>
        <end position="75"/>
    </location>
</feature>
<proteinExistence type="predicted"/>
<keyword evidence="3" id="KW-0808">Transferase</keyword>
<dbReference type="PANTHER" id="PTHR23245">
    <property type="entry name" value="TRNA METHYLTRANSFERASE"/>
    <property type="match status" value="1"/>
</dbReference>
<evidence type="ECO:0000256" key="5">
    <source>
        <dbReference type="ARBA" id="ARBA00022694"/>
    </source>
</evidence>
<dbReference type="InterPro" id="IPR030382">
    <property type="entry name" value="MeTrfase_TRM5/TYW2"/>
</dbReference>
<comment type="pathway">
    <text evidence="1">tRNA modification; wybutosine-tRNA(Phe) biosynthesis.</text>
</comment>
<protein>
    <recommendedName>
        <fullName evidence="2">tRNA(Phe) (4-demethylwyosine(37)-C(7)) aminocarboxypropyltransferase</fullName>
        <ecNumber evidence="2">2.5.1.114</ecNumber>
    </recommendedName>
</protein>
<dbReference type="GO" id="GO:0030488">
    <property type="term" value="P:tRNA methylation"/>
    <property type="evidence" value="ECO:0007669"/>
    <property type="project" value="TreeGrafter"/>
</dbReference>
<evidence type="ECO:0000256" key="2">
    <source>
        <dbReference type="ARBA" id="ARBA00012265"/>
    </source>
</evidence>
<feature type="domain" description="SAM-dependent methyltransferase TRM5/TYW2-type" evidence="8">
    <location>
        <begin position="191"/>
        <end position="496"/>
    </location>
</feature>
<accession>A0A6A6BIE2</accession>
<evidence type="ECO:0000256" key="1">
    <source>
        <dbReference type="ARBA" id="ARBA00004797"/>
    </source>
</evidence>
<dbReference type="PROSITE" id="PS51684">
    <property type="entry name" value="SAM_MT_TRM5_TYW2"/>
    <property type="match status" value="1"/>
</dbReference>
<sequence length="504" mass="53228">MPFTSLALVVPSQHVKTVKTALEEQGNLDRGRKISPYQDGGSSAAEKKFLVPVATDDHGAASNGNEATTTPTSSAPEAVKAALLQHLGQEILDRVAVIELQEDAGTNTPPRARKDVNPLQAAARKWLQSQSQEQLLSSLNPHINIDDLVNALPPTYSVYPPLLLLPATTFAAPPWRALLSALSPAHTSELYAALAHALHATHVAVNAPIAAQTPAPSSAADGSAAAAAAAAAPNILRSPSGLRPLLGDFGLGSNGTASSPQQHPTPAHFAAAFWVRARQNGIVQAWAPVHTMFSRGNVKEKARVLGDATAVDLYAGIGYFSFSYRRAGVRKVLGWELNPWSVEGLRRGAGANGWGVRVVDEEAEGREGAGGDFLVFRESNVHALDRIRALRASLPPIRHVNCGLLPTSRGSWTTAVEAVDPGLGGWVHLHENFGVGEIEQKAGETVAEVRRLVGVLAESRGGSPECVQDVALLHVERVKTYAPGVVHCVLDIFVPPTALPVASM</sequence>
<dbReference type="UniPathway" id="UPA00375"/>
<evidence type="ECO:0000313" key="10">
    <source>
        <dbReference type="Proteomes" id="UP000799438"/>
    </source>
</evidence>
<dbReference type="GO" id="GO:0005737">
    <property type="term" value="C:cytoplasm"/>
    <property type="evidence" value="ECO:0007669"/>
    <property type="project" value="UniProtKB-SubCell"/>
</dbReference>
<dbReference type="EC" id="2.5.1.114" evidence="2"/>
<dbReference type="GeneID" id="54303151"/>
<dbReference type="RefSeq" id="XP_033399622.1">
    <property type="nucleotide sequence ID" value="XM_033545643.1"/>
</dbReference>
<dbReference type="AlphaFoldDB" id="A0A6A6BIE2"/>
<dbReference type="SUPFAM" id="SSF53335">
    <property type="entry name" value="S-adenosyl-L-methionine-dependent methyltransferases"/>
    <property type="match status" value="1"/>
</dbReference>
<evidence type="ECO:0000259" key="8">
    <source>
        <dbReference type="PROSITE" id="PS51684"/>
    </source>
</evidence>